<dbReference type="Pfam" id="PF13472">
    <property type="entry name" value="Lipase_GDSL_2"/>
    <property type="match status" value="1"/>
</dbReference>
<accession>A0AAW1PZ18</accession>
<evidence type="ECO:0000256" key="1">
    <source>
        <dbReference type="ARBA" id="ARBA00022801"/>
    </source>
</evidence>
<dbReference type="FunFam" id="3.40.50.1110:FF:000002">
    <property type="entry name" value="isoamyl acetate-hydrolyzing esterase 1 homolog"/>
    <property type="match status" value="1"/>
</dbReference>
<dbReference type="Proteomes" id="UP001465755">
    <property type="component" value="Unassembled WGS sequence"/>
</dbReference>
<dbReference type="GO" id="GO:0016787">
    <property type="term" value="F:hydrolase activity"/>
    <property type="evidence" value="ECO:0007669"/>
    <property type="project" value="UniProtKB-KW"/>
</dbReference>
<dbReference type="InterPro" id="IPR013830">
    <property type="entry name" value="SGNH_hydro"/>
</dbReference>
<sequence>MPRLRFLFFGDSLTQRGFELGGWGAGMTDLYRRTADITLRGFGGYNTRCALHIADDIFPPSAPQPAELVTLWFGANDAAVPDRLGGPQHIPIEEYKQNLLRLIQKIREHGTTYIILLTPPPVGDSARIQHNTQRHGDIEAARVPDRTREHSGLYAAACREVAHRSSLPVVDLWTGLQEYIGWEATFFNDGLHFNRDGQQAVLKLLLEVLDSNIPQLKADKLVPDYPKMEDLDFQNLDKSFAEHAKLHGSASSA</sequence>
<dbReference type="PANTHER" id="PTHR14209:SF19">
    <property type="entry name" value="ISOAMYL ACETATE-HYDROLYZING ESTERASE 1 HOMOLOG"/>
    <property type="match status" value="1"/>
</dbReference>
<evidence type="ECO:0000259" key="2">
    <source>
        <dbReference type="Pfam" id="PF13472"/>
    </source>
</evidence>
<dbReference type="EMBL" id="JALJOQ010000001">
    <property type="protein sequence ID" value="KAK9815163.1"/>
    <property type="molecule type" value="Genomic_DNA"/>
</dbReference>
<proteinExistence type="predicted"/>
<dbReference type="CDD" id="cd01838">
    <property type="entry name" value="Isoamyl_acetate_hydrolase_like"/>
    <property type="match status" value="1"/>
</dbReference>
<dbReference type="SUPFAM" id="SSF52266">
    <property type="entry name" value="SGNH hydrolase"/>
    <property type="match status" value="1"/>
</dbReference>
<comment type="caution">
    <text evidence="3">The sequence shown here is derived from an EMBL/GenBank/DDBJ whole genome shotgun (WGS) entry which is preliminary data.</text>
</comment>
<evidence type="ECO:0000313" key="4">
    <source>
        <dbReference type="Proteomes" id="UP001465755"/>
    </source>
</evidence>
<reference evidence="3 4" key="1">
    <citation type="journal article" date="2024" name="Nat. Commun.">
        <title>Phylogenomics reveals the evolutionary origins of lichenization in chlorophyte algae.</title>
        <authorList>
            <person name="Puginier C."/>
            <person name="Libourel C."/>
            <person name="Otte J."/>
            <person name="Skaloud P."/>
            <person name="Haon M."/>
            <person name="Grisel S."/>
            <person name="Petersen M."/>
            <person name="Berrin J.G."/>
            <person name="Delaux P.M."/>
            <person name="Dal Grande F."/>
            <person name="Keller J."/>
        </authorList>
    </citation>
    <scope>NUCLEOTIDE SEQUENCE [LARGE SCALE GENOMIC DNA]</scope>
    <source>
        <strain evidence="3 4">SAG 2036</strain>
    </source>
</reference>
<dbReference type="Gene3D" id="3.40.50.1110">
    <property type="entry name" value="SGNH hydrolase"/>
    <property type="match status" value="1"/>
</dbReference>
<protein>
    <recommendedName>
        <fullName evidence="2">SGNH hydrolase-type esterase domain-containing protein</fullName>
    </recommendedName>
</protein>
<name>A0AAW1PZ18_9CHLO</name>
<organism evidence="3 4">
    <name type="scientific">Symbiochloris irregularis</name>
    <dbReference type="NCBI Taxonomy" id="706552"/>
    <lineage>
        <taxon>Eukaryota</taxon>
        <taxon>Viridiplantae</taxon>
        <taxon>Chlorophyta</taxon>
        <taxon>core chlorophytes</taxon>
        <taxon>Trebouxiophyceae</taxon>
        <taxon>Trebouxiales</taxon>
        <taxon>Trebouxiaceae</taxon>
        <taxon>Symbiochloris</taxon>
    </lineage>
</organism>
<dbReference type="AlphaFoldDB" id="A0AAW1PZ18"/>
<evidence type="ECO:0000313" key="3">
    <source>
        <dbReference type="EMBL" id="KAK9815163.1"/>
    </source>
</evidence>
<dbReference type="PANTHER" id="PTHR14209">
    <property type="entry name" value="ISOAMYL ACETATE-HYDROLYZING ESTERASE 1"/>
    <property type="match status" value="1"/>
</dbReference>
<dbReference type="InterPro" id="IPR045136">
    <property type="entry name" value="Iah1-like"/>
</dbReference>
<feature type="domain" description="SGNH hydrolase-type esterase" evidence="2">
    <location>
        <begin position="8"/>
        <end position="200"/>
    </location>
</feature>
<gene>
    <name evidence="3" type="ORF">WJX73_009257</name>
</gene>
<keyword evidence="4" id="KW-1185">Reference proteome</keyword>
<dbReference type="InterPro" id="IPR036514">
    <property type="entry name" value="SGNH_hydro_sf"/>
</dbReference>
<keyword evidence="1" id="KW-0378">Hydrolase</keyword>